<gene>
    <name evidence="6" type="ORF">D9C73_028080</name>
</gene>
<evidence type="ECO:0000313" key="6">
    <source>
        <dbReference type="EMBL" id="TKS65271.1"/>
    </source>
</evidence>
<comment type="similarity">
    <text evidence="2">Belongs to the parathyroid hormone family.</text>
</comment>
<evidence type="ECO:0000256" key="1">
    <source>
        <dbReference type="ARBA" id="ARBA00004613"/>
    </source>
</evidence>
<evidence type="ECO:0000256" key="3">
    <source>
        <dbReference type="ARBA" id="ARBA00022525"/>
    </source>
</evidence>
<protein>
    <submittedName>
        <fullName evidence="6">Uncharacterized protein</fullName>
    </submittedName>
</protein>
<dbReference type="PANTHER" id="PTHR47773">
    <property type="entry name" value="SI:DKEY-9I5.2-RELATED"/>
    <property type="match status" value="1"/>
</dbReference>
<comment type="subcellular location">
    <subcellularLocation>
        <location evidence="1">Secreted</location>
    </subcellularLocation>
</comment>
<keyword evidence="4" id="KW-0165">Cleavage on pair of basic residues</keyword>
<keyword evidence="3" id="KW-0964">Secreted</keyword>
<organism evidence="6 7">
    <name type="scientific">Collichthys lucidus</name>
    <name type="common">Big head croaker</name>
    <name type="synonym">Sciaena lucida</name>
    <dbReference type="NCBI Taxonomy" id="240159"/>
    <lineage>
        <taxon>Eukaryota</taxon>
        <taxon>Metazoa</taxon>
        <taxon>Chordata</taxon>
        <taxon>Craniata</taxon>
        <taxon>Vertebrata</taxon>
        <taxon>Euteleostomi</taxon>
        <taxon>Actinopterygii</taxon>
        <taxon>Neopterygii</taxon>
        <taxon>Teleostei</taxon>
        <taxon>Neoteleostei</taxon>
        <taxon>Acanthomorphata</taxon>
        <taxon>Eupercaria</taxon>
        <taxon>Sciaenidae</taxon>
        <taxon>Collichthys</taxon>
    </lineage>
</organism>
<dbReference type="EMBL" id="ML240580">
    <property type="protein sequence ID" value="TKS65271.1"/>
    <property type="molecule type" value="Genomic_DNA"/>
</dbReference>
<reference evidence="6 7" key="1">
    <citation type="submission" date="2019-01" db="EMBL/GenBank/DDBJ databases">
        <title>Genome Assembly of Collichthys lucidus.</title>
        <authorList>
            <person name="Cai M."/>
            <person name="Xiao S."/>
        </authorList>
    </citation>
    <scope>NUCLEOTIDE SEQUENCE [LARGE SCALE GENOMIC DNA]</scope>
    <source>
        <strain evidence="6">JT15FE1705JMU</strain>
        <tissue evidence="6">Muscle</tissue>
    </source>
</reference>
<keyword evidence="7" id="KW-1185">Reference proteome</keyword>
<dbReference type="Proteomes" id="UP000298787">
    <property type="component" value="Unassembled WGS sequence"/>
</dbReference>
<evidence type="ECO:0000256" key="2">
    <source>
        <dbReference type="ARBA" id="ARBA00006307"/>
    </source>
</evidence>
<dbReference type="SMART" id="SM00087">
    <property type="entry name" value="PTH"/>
    <property type="match status" value="5"/>
</dbReference>
<name>A0A4U5TWU3_COLLU</name>
<keyword evidence="5" id="KW-0372">Hormone</keyword>
<proteinExistence type="inferred from homology"/>
<dbReference type="InterPro" id="IPR001415">
    <property type="entry name" value="PTH/PTH-rel"/>
</dbReference>
<accession>A0A4U5TWU3</accession>
<dbReference type="GO" id="GO:0005179">
    <property type="term" value="F:hormone activity"/>
    <property type="evidence" value="ECO:0007669"/>
    <property type="project" value="UniProtKB-KW"/>
</dbReference>
<dbReference type="PANTHER" id="PTHR47773:SF1">
    <property type="entry name" value="C2H2-TYPE DOMAIN-CONTAINING PROTEIN"/>
    <property type="match status" value="1"/>
</dbReference>
<evidence type="ECO:0000256" key="4">
    <source>
        <dbReference type="ARBA" id="ARBA00022685"/>
    </source>
</evidence>
<dbReference type="GO" id="GO:0005576">
    <property type="term" value="C:extracellular region"/>
    <property type="evidence" value="ECO:0007669"/>
    <property type="project" value="UniProtKB-SubCell"/>
</dbReference>
<evidence type="ECO:0000313" key="7">
    <source>
        <dbReference type="Proteomes" id="UP000298787"/>
    </source>
</evidence>
<evidence type="ECO:0000256" key="5">
    <source>
        <dbReference type="ARBA" id="ARBA00022702"/>
    </source>
</evidence>
<sequence length="1326" mass="146990">MSKVQRLLQQGHDEWYVERRDLYHTLLYEAHTAGSASSQKGILSFARAAATYTPLIAPSPLPSARVLRRAHLIMEIEKMPMYRHQLLSVTGKNPALKKIYGDGQGTMQYVTSVLNEWGQFVTTAVVVAAAAESEGCYACMARGLIARFRRVNAPGVQLYVSVKVVVLNGVWLNKYRCRRGSNYLEGLHAHLFNAFGEPTEEPAIYLQERTLFSPVLVFDGSRCLLAIGNTPISDRLNAVSMSKVQRLLQQGHDEWYVERRDLYHTLLYEAHTAGSASSQKGILSFARAAATYTPLIAPSPLPSARVLRRAHLIMEIEKMPMYRHQLLSVTGEILCIDGTRKVLKKIYGDGQGTMQYVTSVLNEWGQFVTTAVVVAAAAESEGCYACMARGLIARFPCANAPGVQLYVSVKVVVLNGVWLNKYRRAHLIMEIEKMPMYRHQLLSVTGEILCIDGTRKVLKKIYGDGQGTMQYVTSVLNEWGQFVTTAVVVAAAAESEGCYACMARGLIARFPRANAPGVQLYVSVKVVVLNGVWLNKYSQQKSRPSTFRKRTLFSPVLVFDGSRCLLAIGNTPISDRLNAVSMSKVQRLLQQGHDEWYVERRDLYHTLLYEAHTAGSASSQKGILSFARAAATYTPLIAPSPLPVGTCSEACSPDHGDRKDAHVQTPTPQRDWRNPALKKIYGDGQGTMQYVTSVLNEWGQFVTTAVVVAAAAESEGCYACMARGLIARFRRANAPGVQLYVSVKVVVLNGVWLNKYRCRRGSNYLEGLHAHLFNAFGEPTEEPAIYLQERTLFSPVLVFDGSRCLLAIGNTPISDRLNAVSMSKVQRLLQQGHDEWYVERRDLYHTLLYEAHTAGSASSQKGILSFARAAATYTPLIAPSPLPSARVLRRAHLIMEIEKMPMYRHQLLSVTGEILCIDGTRKALKKIYGDGQGTMQYVTSVLNELGQFVTTAVVVAAAAESEGCYACMARGLIARFRRANAPGVQLYVSVKVVVLNGVWLNKYRCRRGSNYLEGLHAHLFNAFGEPTEEPAIYLQERTLFSPVLVFDGSRCLLAIGNTPISDRLNAVSMSKVQRLLQQGHDEWYVERRDLYHTLLYEAHTAGSASSQKGILSFARAAATYTPLIAPSPLPSARVLRRAHLIMEIEKMPMYRHQLLSVTGEILCIDGTRKVLKKLYGDGQGTMQYVTSVLNEWGQFVTTAVVVAAAAESEGFYARMARGLIARFRRANAPAPKCCIQTTTAVVSSRTSTPVVKKTLHLPSPPQYVIYTDTELELARKHHFEMACTGREGGSAMSKELRCRLVRNTVTSMISILKQVTKERSSVPFKA</sequence>